<name>A0A3N4K0I3_9PEZI</name>
<evidence type="ECO:0000313" key="2">
    <source>
        <dbReference type="EMBL" id="RPB03018.1"/>
    </source>
</evidence>
<gene>
    <name evidence="2" type="ORF">L873DRAFT_1867112</name>
</gene>
<protein>
    <submittedName>
        <fullName evidence="2">Uncharacterized protein</fullName>
    </submittedName>
</protein>
<sequence length="113" mass="12878">MDKIFCNASATGSNAVTSSTSQLSTQRNWPEQMTDEEEEQSIESNKVDDHTSSEIQYGPSPDWYEGEITYYINNAKTNANSDTLELEYLEDLWRSMPSRVCVVIAANGWYTKY</sequence>
<evidence type="ECO:0000313" key="3">
    <source>
        <dbReference type="Proteomes" id="UP000276215"/>
    </source>
</evidence>
<dbReference type="EMBL" id="ML120364">
    <property type="protein sequence ID" value="RPB03018.1"/>
    <property type="molecule type" value="Genomic_DNA"/>
</dbReference>
<feature type="compositionally biased region" description="Polar residues" evidence="1">
    <location>
        <begin position="8"/>
        <end position="31"/>
    </location>
</feature>
<reference evidence="2 3" key="1">
    <citation type="journal article" date="2018" name="Nat. Ecol. Evol.">
        <title>Pezizomycetes genomes reveal the molecular basis of ectomycorrhizal truffle lifestyle.</title>
        <authorList>
            <person name="Murat C."/>
            <person name="Payen T."/>
            <person name="Noel B."/>
            <person name="Kuo A."/>
            <person name="Morin E."/>
            <person name="Chen J."/>
            <person name="Kohler A."/>
            <person name="Krizsan K."/>
            <person name="Balestrini R."/>
            <person name="Da Silva C."/>
            <person name="Montanini B."/>
            <person name="Hainaut M."/>
            <person name="Levati E."/>
            <person name="Barry K.W."/>
            <person name="Belfiori B."/>
            <person name="Cichocki N."/>
            <person name="Clum A."/>
            <person name="Dockter R.B."/>
            <person name="Fauchery L."/>
            <person name="Guy J."/>
            <person name="Iotti M."/>
            <person name="Le Tacon F."/>
            <person name="Lindquist E.A."/>
            <person name="Lipzen A."/>
            <person name="Malagnac F."/>
            <person name="Mello A."/>
            <person name="Molinier V."/>
            <person name="Miyauchi S."/>
            <person name="Poulain J."/>
            <person name="Riccioni C."/>
            <person name="Rubini A."/>
            <person name="Sitrit Y."/>
            <person name="Splivallo R."/>
            <person name="Traeger S."/>
            <person name="Wang M."/>
            <person name="Zifcakova L."/>
            <person name="Wipf D."/>
            <person name="Zambonelli A."/>
            <person name="Paolocci F."/>
            <person name="Nowrousian M."/>
            <person name="Ottonello S."/>
            <person name="Baldrian P."/>
            <person name="Spatafora J.W."/>
            <person name="Henrissat B."/>
            <person name="Nagy L.G."/>
            <person name="Aury J.M."/>
            <person name="Wincker P."/>
            <person name="Grigoriev I.V."/>
            <person name="Bonfante P."/>
            <person name="Martin F.M."/>
        </authorList>
    </citation>
    <scope>NUCLEOTIDE SEQUENCE [LARGE SCALE GENOMIC DNA]</scope>
    <source>
        <strain evidence="2 3">120613-1</strain>
    </source>
</reference>
<keyword evidence="3" id="KW-1185">Reference proteome</keyword>
<feature type="region of interest" description="Disordered" evidence="1">
    <location>
        <begin position="1"/>
        <end position="60"/>
    </location>
</feature>
<evidence type="ECO:0000256" key="1">
    <source>
        <dbReference type="SAM" id="MobiDB-lite"/>
    </source>
</evidence>
<proteinExistence type="predicted"/>
<dbReference type="Proteomes" id="UP000276215">
    <property type="component" value="Unassembled WGS sequence"/>
</dbReference>
<organism evidence="2 3">
    <name type="scientific">Choiromyces venosus 120613-1</name>
    <dbReference type="NCBI Taxonomy" id="1336337"/>
    <lineage>
        <taxon>Eukaryota</taxon>
        <taxon>Fungi</taxon>
        <taxon>Dikarya</taxon>
        <taxon>Ascomycota</taxon>
        <taxon>Pezizomycotina</taxon>
        <taxon>Pezizomycetes</taxon>
        <taxon>Pezizales</taxon>
        <taxon>Tuberaceae</taxon>
        <taxon>Choiromyces</taxon>
    </lineage>
</organism>
<dbReference type="AlphaFoldDB" id="A0A3N4K0I3"/>
<accession>A0A3N4K0I3</accession>